<evidence type="ECO:0000256" key="2">
    <source>
        <dbReference type="SAM" id="MobiDB-lite"/>
    </source>
</evidence>
<feature type="compositionally biased region" description="Basic and acidic residues" evidence="2">
    <location>
        <begin position="489"/>
        <end position="502"/>
    </location>
</feature>
<dbReference type="AlphaFoldDB" id="A0A0C2WB92"/>
<keyword evidence="5" id="KW-1185">Reference proteome</keyword>
<dbReference type="GO" id="GO:0004197">
    <property type="term" value="F:cysteine-type endopeptidase activity"/>
    <property type="evidence" value="ECO:0007669"/>
    <property type="project" value="InterPro"/>
</dbReference>
<dbReference type="PANTHER" id="PTHR48104:SF30">
    <property type="entry name" value="METACASPASE-1"/>
    <property type="match status" value="1"/>
</dbReference>
<feature type="region of interest" description="Disordered" evidence="2">
    <location>
        <begin position="489"/>
        <end position="519"/>
    </location>
</feature>
<dbReference type="OrthoDB" id="3223806at2759"/>
<protein>
    <recommendedName>
        <fullName evidence="3">Peptidase C14 caspase domain-containing protein</fullName>
    </recommendedName>
</protein>
<dbReference type="PANTHER" id="PTHR48104">
    <property type="entry name" value="METACASPASE-4"/>
    <property type="match status" value="1"/>
</dbReference>
<sequence>MESYLKDHLTVPKSQITTLHNDQATREAIIQAIKDLRSDEKGDPFLIYFAGHGAEGKRSTDSRPSDPTTQMIIPYDFEEPDDDSTVQGILDCEFNELLEKLATTQGDNITVILDCCHSGSGTRDTPSVTNNGKVRSIKLEKIIPSIRKGARGSKIAKGFSHAGLRSHILLAACSENGEAREFNGRGEFTRRLIEVLIATGGRVTYHHLLKLLDIPGQFPQCEGLYKTRFLWNSMGLDLPYFNVRCENGSYILDAGTAHGITQKTQFTIYQEINDYPSKPRGVLVVQEAHLTTSTLAPLGSSGTARIPETWPLLKKYAFAFLRKVGEEGEFLLHIEDKDLRESFERLEEVQKASLPHHHHPWEITLKSKKKANLALDCYYDSPTARASGTNAPLRAGGTLTIGYSATGWSPWSYSLRQPTPIENGLIMQDGQDVDVGFLKLFLSGGPLDLSHMVQESPFKSHSKAGYRGGKRDAHDVIDHCETRTIALVQRKEPVKDKGDLKPDQGGSKPRSFWPKWVQR</sequence>
<dbReference type="Pfam" id="PF00656">
    <property type="entry name" value="Peptidase_C14"/>
    <property type="match status" value="1"/>
</dbReference>
<dbReference type="InterPro" id="IPR011600">
    <property type="entry name" value="Pept_C14_caspase"/>
</dbReference>
<evidence type="ECO:0000256" key="1">
    <source>
        <dbReference type="ARBA" id="ARBA00009005"/>
    </source>
</evidence>
<dbReference type="GO" id="GO:0005737">
    <property type="term" value="C:cytoplasm"/>
    <property type="evidence" value="ECO:0007669"/>
    <property type="project" value="TreeGrafter"/>
</dbReference>
<gene>
    <name evidence="4" type="ORF">M408DRAFT_319504</name>
</gene>
<evidence type="ECO:0000259" key="3">
    <source>
        <dbReference type="Pfam" id="PF00656"/>
    </source>
</evidence>
<dbReference type="Proteomes" id="UP000054097">
    <property type="component" value="Unassembled WGS sequence"/>
</dbReference>
<feature type="domain" description="Peptidase C14 caspase" evidence="3">
    <location>
        <begin position="22"/>
        <end position="209"/>
    </location>
</feature>
<dbReference type="Gene3D" id="3.40.50.1460">
    <property type="match status" value="1"/>
</dbReference>
<reference evidence="4 5" key="1">
    <citation type="submission" date="2014-04" db="EMBL/GenBank/DDBJ databases">
        <authorList>
            <consortium name="DOE Joint Genome Institute"/>
            <person name="Kuo A."/>
            <person name="Zuccaro A."/>
            <person name="Kohler A."/>
            <person name="Nagy L.G."/>
            <person name="Floudas D."/>
            <person name="Copeland A."/>
            <person name="Barry K.W."/>
            <person name="Cichocki N."/>
            <person name="Veneault-Fourrey C."/>
            <person name="LaButti K."/>
            <person name="Lindquist E.A."/>
            <person name="Lipzen A."/>
            <person name="Lundell T."/>
            <person name="Morin E."/>
            <person name="Murat C."/>
            <person name="Sun H."/>
            <person name="Tunlid A."/>
            <person name="Henrissat B."/>
            <person name="Grigoriev I.V."/>
            <person name="Hibbett D.S."/>
            <person name="Martin F."/>
            <person name="Nordberg H.P."/>
            <person name="Cantor M.N."/>
            <person name="Hua S.X."/>
        </authorList>
    </citation>
    <scope>NUCLEOTIDE SEQUENCE [LARGE SCALE GENOMIC DNA]</scope>
    <source>
        <strain evidence="4 5">MAFF 305830</strain>
    </source>
</reference>
<name>A0A0C2WB92_SERVB</name>
<evidence type="ECO:0000313" key="5">
    <source>
        <dbReference type="Proteomes" id="UP000054097"/>
    </source>
</evidence>
<reference evidence="5" key="2">
    <citation type="submission" date="2015-01" db="EMBL/GenBank/DDBJ databases">
        <title>Evolutionary Origins and Diversification of the Mycorrhizal Mutualists.</title>
        <authorList>
            <consortium name="DOE Joint Genome Institute"/>
            <consortium name="Mycorrhizal Genomics Consortium"/>
            <person name="Kohler A."/>
            <person name="Kuo A."/>
            <person name="Nagy L.G."/>
            <person name="Floudas D."/>
            <person name="Copeland A."/>
            <person name="Barry K.W."/>
            <person name="Cichocki N."/>
            <person name="Veneault-Fourrey C."/>
            <person name="LaButti K."/>
            <person name="Lindquist E.A."/>
            <person name="Lipzen A."/>
            <person name="Lundell T."/>
            <person name="Morin E."/>
            <person name="Murat C."/>
            <person name="Riley R."/>
            <person name="Ohm R."/>
            <person name="Sun H."/>
            <person name="Tunlid A."/>
            <person name="Henrissat B."/>
            <person name="Grigoriev I.V."/>
            <person name="Hibbett D.S."/>
            <person name="Martin F."/>
        </authorList>
    </citation>
    <scope>NUCLEOTIDE SEQUENCE [LARGE SCALE GENOMIC DNA]</scope>
    <source>
        <strain evidence="5">MAFF 305830</strain>
    </source>
</reference>
<accession>A0A0C2WB92</accession>
<evidence type="ECO:0000313" key="4">
    <source>
        <dbReference type="EMBL" id="KIM23673.1"/>
    </source>
</evidence>
<dbReference type="GO" id="GO:0006508">
    <property type="term" value="P:proteolysis"/>
    <property type="evidence" value="ECO:0007669"/>
    <property type="project" value="InterPro"/>
</dbReference>
<proteinExistence type="inferred from homology"/>
<dbReference type="HOGENOM" id="CLU_011935_1_0_1"/>
<organism evidence="4 5">
    <name type="scientific">Serendipita vermifera MAFF 305830</name>
    <dbReference type="NCBI Taxonomy" id="933852"/>
    <lineage>
        <taxon>Eukaryota</taxon>
        <taxon>Fungi</taxon>
        <taxon>Dikarya</taxon>
        <taxon>Basidiomycota</taxon>
        <taxon>Agaricomycotina</taxon>
        <taxon>Agaricomycetes</taxon>
        <taxon>Sebacinales</taxon>
        <taxon>Serendipitaceae</taxon>
        <taxon>Serendipita</taxon>
    </lineage>
</organism>
<dbReference type="EMBL" id="KN824333">
    <property type="protein sequence ID" value="KIM23673.1"/>
    <property type="molecule type" value="Genomic_DNA"/>
</dbReference>
<comment type="similarity">
    <text evidence="1">Belongs to the peptidase C14B family.</text>
</comment>
<dbReference type="InterPro" id="IPR050452">
    <property type="entry name" value="Metacaspase"/>
</dbReference>